<gene>
    <name evidence="1" type="ORF">BCR43DRAFT_202731</name>
</gene>
<evidence type="ECO:0000313" key="2">
    <source>
        <dbReference type="Proteomes" id="UP000242180"/>
    </source>
</evidence>
<keyword evidence="2" id="KW-1185">Reference proteome</keyword>
<dbReference type="AlphaFoldDB" id="A0A1X2HHV4"/>
<accession>A0A1X2HHV4</accession>
<dbReference type="InParanoid" id="A0A1X2HHV4"/>
<evidence type="ECO:0000313" key="1">
    <source>
        <dbReference type="EMBL" id="ORY98675.1"/>
    </source>
</evidence>
<organism evidence="1 2">
    <name type="scientific">Syncephalastrum racemosum</name>
    <name type="common">Filamentous fungus</name>
    <dbReference type="NCBI Taxonomy" id="13706"/>
    <lineage>
        <taxon>Eukaryota</taxon>
        <taxon>Fungi</taxon>
        <taxon>Fungi incertae sedis</taxon>
        <taxon>Mucoromycota</taxon>
        <taxon>Mucoromycotina</taxon>
        <taxon>Mucoromycetes</taxon>
        <taxon>Mucorales</taxon>
        <taxon>Syncephalastraceae</taxon>
        <taxon>Syncephalastrum</taxon>
    </lineage>
</organism>
<protein>
    <submittedName>
        <fullName evidence="1">Uncharacterized protein</fullName>
    </submittedName>
</protein>
<dbReference type="OrthoDB" id="2260217at2759"/>
<dbReference type="Proteomes" id="UP000242180">
    <property type="component" value="Unassembled WGS sequence"/>
</dbReference>
<dbReference type="EMBL" id="MCGN01000003">
    <property type="protein sequence ID" value="ORY98675.1"/>
    <property type="molecule type" value="Genomic_DNA"/>
</dbReference>
<sequence>MVVFREFHLSGPIRTAAQVNSVSFLISLGSEARLYHVAIPAEVSEQRDLIVIPIAEIMDVSLLYIFYHRSQDIRAYIMQNASILNAFRIDLDQVAEDNADPWILKNQVDRVLSQVKAEERLQRQLDEKQDRMNTDIVALNRVVYLLQRAKSLGKRLFQLQTECVLDNEAWSG</sequence>
<name>A0A1X2HHV4_SYNRA</name>
<comment type="caution">
    <text evidence="1">The sequence shown here is derived from an EMBL/GenBank/DDBJ whole genome shotgun (WGS) entry which is preliminary data.</text>
</comment>
<proteinExistence type="predicted"/>
<reference evidence="1 2" key="1">
    <citation type="submission" date="2016-07" db="EMBL/GenBank/DDBJ databases">
        <title>Pervasive Adenine N6-methylation of Active Genes in Fungi.</title>
        <authorList>
            <consortium name="DOE Joint Genome Institute"/>
            <person name="Mondo S.J."/>
            <person name="Dannebaum R.O."/>
            <person name="Kuo R.C."/>
            <person name="Labutti K."/>
            <person name="Haridas S."/>
            <person name="Kuo A."/>
            <person name="Salamov A."/>
            <person name="Ahrendt S.R."/>
            <person name="Lipzen A."/>
            <person name="Sullivan W."/>
            <person name="Andreopoulos W.B."/>
            <person name="Clum A."/>
            <person name="Lindquist E."/>
            <person name="Daum C."/>
            <person name="Ramamoorthy G.K."/>
            <person name="Gryganskyi A."/>
            <person name="Culley D."/>
            <person name="Magnuson J.K."/>
            <person name="James T.Y."/>
            <person name="O'Malley M.A."/>
            <person name="Stajich J.E."/>
            <person name="Spatafora J.W."/>
            <person name="Visel A."/>
            <person name="Grigoriev I.V."/>
        </authorList>
    </citation>
    <scope>NUCLEOTIDE SEQUENCE [LARGE SCALE GENOMIC DNA]</scope>
    <source>
        <strain evidence="1 2">NRRL 2496</strain>
    </source>
</reference>